<keyword evidence="6" id="KW-0808">Transferase</keyword>
<dbReference type="Gene3D" id="2.40.30.20">
    <property type="match status" value="2"/>
</dbReference>
<evidence type="ECO:0000256" key="8">
    <source>
        <dbReference type="PROSITE-ProRule" id="PRU00524"/>
    </source>
</evidence>
<evidence type="ECO:0000313" key="11">
    <source>
        <dbReference type="Proteomes" id="UP000734854"/>
    </source>
</evidence>
<evidence type="ECO:0000256" key="6">
    <source>
        <dbReference type="ARBA" id="ARBA00022679"/>
    </source>
</evidence>
<evidence type="ECO:0000313" key="10">
    <source>
        <dbReference type="EMBL" id="KAG6481515.1"/>
    </source>
</evidence>
<dbReference type="NCBIfam" id="NF006767">
    <property type="entry name" value="PRK09289.1"/>
    <property type="match status" value="1"/>
</dbReference>
<feature type="domain" description="Lumazine-binding" evidence="9">
    <location>
        <begin position="75"/>
        <end position="175"/>
    </location>
</feature>
<comment type="pathway">
    <text evidence="2">Cofactor biosynthesis; riboflavin biosynthesis; riboflavin from 2-hydroxy-3-oxobutyl phosphate and 5-amino-6-(D-ribitylamino)uracil: step 2/2.</text>
</comment>
<dbReference type="FunFam" id="2.40.30.20:FF:000003">
    <property type="entry name" value="Riboflavin synthase, alpha subunit"/>
    <property type="match status" value="1"/>
</dbReference>
<name>A0A8J5KAN6_ZINOF</name>
<dbReference type="FunFam" id="2.40.30.20:FF:000004">
    <property type="entry name" value="Riboflavin synthase, alpha subunit"/>
    <property type="match status" value="1"/>
</dbReference>
<dbReference type="Proteomes" id="UP000734854">
    <property type="component" value="Unassembled WGS sequence"/>
</dbReference>
<keyword evidence="7" id="KW-0677">Repeat</keyword>
<dbReference type="EMBL" id="JACMSC010000016">
    <property type="protein sequence ID" value="KAG6481515.1"/>
    <property type="molecule type" value="Genomic_DNA"/>
</dbReference>
<dbReference type="AlphaFoldDB" id="A0A8J5KAN6"/>
<organism evidence="10 11">
    <name type="scientific">Zingiber officinale</name>
    <name type="common">Ginger</name>
    <name type="synonym">Amomum zingiber</name>
    <dbReference type="NCBI Taxonomy" id="94328"/>
    <lineage>
        <taxon>Eukaryota</taxon>
        <taxon>Viridiplantae</taxon>
        <taxon>Streptophyta</taxon>
        <taxon>Embryophyta</taxon>
        <taxon>Tracheophyta</taxon>
        <taxon>Spermatophyta</taxon>
        <taxon>Magnoliopsida</taxon>
        <taxon>Liliopsida</taxon>
        <taxon>Zingiberales</taxon>
        <taxon>Zingiberaceae</taxon>
        <taxon>Zingiber</taxon>
    </lineage>
</organism>
<dbReference type="InterPro" id="IPR017938">
    <property type="entry name" value="Riboflavin_synthase-like_b-brl"/>
</dbReference>
<keyword evidence="11" id="KW-1185">Reference proteome</keyword>
<dbReference type="PANTHER" id="PTHR21098">
    <property type="entry name" value="RIBOFLAVIN SYNTHASE ALPHA CHAIN"/>
    <property type="match status" value="1"/>
</dbReference>
<gene>
    <name evidence="10" type="ORF">ZIOFF_058119</name>
</gene>
<dbReference type="SUPFAM" id="SSF63380">
    <property type="entry name" value="Riboflavin synthase domain-like"/>
    <property type="match status" value="2"/>
</dbReference>
<dbReference type="InterPro" id="IPR023366">
    <property type="entry name" value="ATP_synth_asu-like_sf"/>
</dbReference>
<comment type="caution">
    <text evidence="10">The sequence shown here is derived from an EMBL/GenBank/DDBJ whole genome shotgun (WGS) entry which is preliminary data.</text>
</comment>
<dbReference type="CDD" id="cd00402">
    <property type="entry name" value="Riboflavin_synthase_like"/>
    <property type="match status" value="1"/>
</dbReference>
<evidence type="ECO:0000256" key="4">
    <source>
        <dbReference type="ARBA" id="ARBA00013950"/>
    </source>
</evidence>
<evidence type="ECO:0000256" key="3">
    <source>
        <dbReference type="ARBA" id="ARBA00012827"/>
    </source>
</evidence>
<accession>A0A8J5KAN6</accession>
<reference evidence="10 11" key="1">
    <citation type="submission" date="2020-08" db="EMBL/GenBank/DDBJ databases">
        <title>Plant Genome Project.</title>
        <authorList>
            <person name="Zhang R.-G."/>
        </authorList>
    </citation>
    <scope>NUCLEOTIDE SEQUENCE [LARGE SCALE GENOMIC DNA]</scope>
    <source>
        <tissue evidence="10">Rhizome</tissue>
    </source>
</reference>
<feature type="repeat" description="Lumazine-binding" evidence="8">
    <location>
        <begin position="176"/>
        <end position="274"/>
    </location>
</feature>
<evidence type="ECO:0000256" key="7">
    <source>
        <dbReference type="ARBA" id="ARBA00022737"/>
    </source>
</evidence>
<dbReference type="PROSITE" id="PS51177">
    <property type="entry name" value="LUMAZINE_BIND"/>
    <property type="match status" value="2"/>
</dbReference>
<dbReference type="GO" id="GO:0009231">
    <property type="term" value="P:riboflavin biosynthetic process"/>
    <property type="evidence" value="ECO:0007669"/>
    <property type="project" value="UniProtKB-KW"/>
</dbReference>
<evidence type="ECO:0000259" key="9">
    <source>
        <dbReference type="PROSITE" id="PS51177"/>
    </source>
</evidence>
<evidence type="ECO:0000256" key="1">
    <source>
        <dbReference type="ARBA" id="ARBA00002803"/>
    </source>
</evidence>
<dbReference type="GO" id="GO:0004746">
    <property type="term" value="F:riboflavin synthase activity"/>
    <property type="evidence" value="ECO:0007669"/>
    <property type="project" value="UniProtKB-EC"/>
</dbReference>
<feature type="repeat" description="Lumazine-binding" evidence="8">
    <location>
        <begin position="75"/>
        <end position="175"/>
    </location>
</feature>
<sequence length="340" mass="36582">MASVMSMSLLGLSRTAHRSYSFLLPPQSPHPRRRCSLSFNLETSSSHAALKLSLLPRPFRPNPSAARSRPPITAIFTGIVEEMGRVDRIGPSGDADGGFQIRIAASTVLGGVNLGDSISVNGTCLTVSAFDLAASHFTVGLSPETLRRTALSDLASGSPVNLERALQPVSRMGGHFVQGHVDGTGEITSFVPEGDSLWVKVRVAPELLHYMVPKGFIAVDGVSLTVVGVYEDESCFDFMLVAYTQQKVVIPLKKVADKVNLEVDILGKYVEKLLNNRFGDANPTSSSSFWIFTPTDSTFSHAIPTAGTGQSTRATCTRDRSADHMNMVKNASPRIYDLIG</sequence>
<evidence type="ECO:0000256" key="5">
    <source>
        <dbReference type="ARBA" id="ARBA00022619"/>
    </source>
</evidence>
<dbReference type="PANTHER" id="PTHR21098:SF0">
    <property type="entry name" value="RIBOFLAVIN SYNTHASE"/>
    <property type="match status" value="1"/>
</dbReference>
<feature type="domain" description="Lumazine-binding" evidence="9">
    <location>
        <begin position="176"/>
        <end position="274"/>
    </location>
</feature>
<keyword evidence="5" id="KW-0686">Riboflavin biosynthesis</keyword>
<evidence type="ECO:0000256" key="2">
    <source>
        <dbReference type="ARBA" id="ARBA00004887"/>
    </source>
</evidence>
<dbReference type="InterPro" id="IPR001783">
    <property type="entry name" value="Lumazine-bd"/>
</dbReference>
<dbReference type="NCBIfam" id="TIGR00187">
    <property type="entry name" value="ribE"/>
    <property type="match status" value="1"/>
</dbReference>
<proteinExistence type="predicted"/>
<dbReference type="InterPro" id="IPR026017">
    <property type="entry name" value="Lumazine-bd_dom"/>
</dbReference>
<dbReference type="EC" id="2.5.1.9" evidence="3"/>
<dbReference type="Pfam" id="PF00677">
    <property type="entry name" value="Lum_binding"/>
    <property type="match status" value="2"/>
</dbReference>
<protein>
    <recommendedName>
        <fullName evidence="4">Riboflavin synthase</fullName>
        <ecNumber evidence="3">2.5.1.9</ecNumber>
    </recommendedName>
</protein>
<comment type="function">
    <text evidence="1">Catalyzes the dismutation of two molecules of 6,7-dimethyl-8-ribityllumazine, resulting in the formation of riboflavin and 5-amino-6-(D-ribitylamino)uracil.</text>
</comment>